<dbReference type="KEGG" id="halz:E5139_13995"/>
<feature type="transmembrane region" description="Helical" evidence="1">
    <location>
        <begin position="12"/>
        <end position="34"/>
    </location>
</feature>
<dbReference type="GeneID" id="42180073"/>
<evidence type="ECO:0000313" key="3">
    <source>
        <dbReference type="Proteomes" id="UP000297053"/>
    </source>
</evidence>
<keyword evidence="1" id="KW-0472">Membrane</keyword>
<sequence>MSLLGFEKETLLDLTVNAIPLGILLFFIAAFAVVPAFGVDPVFSTMQFALIGSMFAGLAILSYYTGKAIEGAEQQGEEHAE</sequence>
<protein>
    <recommendedName>
        <fullName evidence="4">Cox cluster protein</fullName>
    </recommendedName>
</protein>
<dbReference type="RefSeq" id="WP_015763126.1">
    <property type="nucleotide sequence ID" value="NZ_CP039375.1"/>
</dbReference>
<feature type="transmembrane region" description="Helical" evidence="1">
    <location>
        <begin position="46"/>
        <end position="64"/>
    </location>
</feature>
<organism evidence="2 3">
    <name type="scientific">Halomicrobium mukohataei</name>
    <dbReference type="NCBI Taxonomy" id="57705"/>
    <lineage>
        <taxon>Archaea</taxon>
        <taxon>Methanobacteriati</taxon>
        <taxon>Methanobacteriota</taxon>
        <taxon>Stenosarchaea group</taxon>
        <taxon>Halobacteria</taxon>
        <taxon>Halobacteriales</taxon>
        <taxon>Haloarculaceae</taxon>
        <taxon>Halomicrobium</taxon>
    </lineage>
</organism>
<dbReference type="OMA" id="AVFNPWG"/>
<dbReference type="EMBL" id="CP039375">
    <property type="protein sequence ID" value="QCD66701.1"/>
    <property type="molecule type" value="Genomic_DNA"/>
</dbReference>
<evidence type="ECO:0000313" key="2">
    <source>
        <dbReference type="EMBL" id="QCD66701.1"/>
    </source>
</evidence>
<evidence type="ECO:0008006" key="4">
    <source>
        <dbReference type="Google" id="ProtNLM"/>
    </source>
</evidence>
<dbReference type="Pfam" id="PF20389">
    <property type="entry name" value="DUF6684"/>
    <property type="match status" value="1"/>
</dbReference>
<dbReference type="Proteomes" id="UP000297053">
    <property type="component" value="Chromosome"/>
</dbReference>
<name>A0A4D6KKP2_9EURY</name>
<evidence type="ECO:0000256" key="1">
    <source>
        <dbReference type="SAM" id="Phobius"/>
    </source>
</evidence>
<proteinExistence type="predicted"/>
<keyword evidence="1" id="KW-0812">Transmembrane</keyword>
<keyword evidence="1" id="KW-1133">Transmembrane helix</keyword>
<reference evidence="2 3" key="1">
    <citation type="submission" date="2019-04" db="EMBL/GenBank/DDBJ databases">
        <title>Complete genome sequence of Arthrobacter sp. ZXY-2 associated with effective atrazine degradation and salt adaptation.</title>
        <authorList>
            <person name="Zhao X."/>
        </authorList>
    </citation>
    <scope>NUCLEOTIDE SEQUENCE [LARGE SCALE GENOMIC DNA]</scope>
    <source>
        <strain evidence="3">ZP60</strain>
    </source>
</reference>
<gene>
    <name evidence="2" type="ORF">E5139_13995</name>
</gene>
<dbReference type="AlphaFoldDB" id="A0A4D6KKP2"/>
<reference evidence="2 3" key="2">
    <citation type="submission" date="2019-04" db="EMBL/GenBank/DDBJ databases">
        <authorList>
            <person name="Yang S."/>
            <person name="Wei W."/>
        </authorList>
    </citation>
    <scope>NUCLEOTIDE SEQUENCE [LARGE SCALE GENOMIC DNA]</scope>
    <source>
        <strain evidence="3">ZP60</strain>
    </source>
</reference>
<dbReference type="InterPro" id="IPR046506">
    <property type="entry name" value="DUF6684"/>
</dbReference>
<accession>A0A4D6KKP2</accession>